<organism evidence="1 2">
    <name type="scientific">Moryella indoligenes</name>
    <dbReference type="NCBI Taxonomy" id="371674"/>
    <lineage>
        <taxon>Bacteria</taxon>
        <taxon>Bacillati</taxon>
        <taxon>Bacillota</taxon>
        <taxon>Clostridia</taxon>
        <taxon>Lachnospirales</taxon>
        <taxon>Lachnospiraceae</taxon>
        <taxon>Moryella</taxon>
    </lineage>
</organism>
<comment type="caution">
    <text evidence="1">The sequence shown here is derived from an EMBL/GenBank/DDBJ whole genome shotgun (WGS) entry which is preliminary data.</text>
</comment>
<evidence type="ECO:0000313" key="1">
    <source>
        <dbReference type="EMBL" id="MDQ0153466.1"/>
    </source>
</evidence>
<keyword evidence="2" id="KW-1185">Reference proteome</keyword>
<dbReference type="EMBL" id="JAUSTO010000020">
    <property type="protein sequence ID" value="MDQ0153466.1"/>
    <property type="molecule type" value="Genomic_DNA"/>
</dbReference>
<dbReference type="Pfam" id="PF05013">
    <property type="entry name" value="FGase"/>
    <property type="match status" value="1"/>
</dbReference>
<gene>
    <name evidence="1" type="ORF">J2S20_002186</name>
</gene>
<dbReference type="SUPFAM" id="SSF53187">
    <property type="entry name" value="Zn-dependent exopeptidases"/>
    <property type="match status" value="1"/>
</dbReference>
<evidence type="ECO:0000313" key="2">
    <source>
        <dbReference type="Proteomes" id="UP001241537"/>
    </source>
</evidence>
<dbReference type="Proteomes" id="UP001241537">
    <property type="component" value="Unassembled WGS sequence"/>
</dbReference>
<reference evidence="1" key="1">
    <citation type="submission" date="2023-07" db="EMBL/GenBank/DDBJ databases">
        <title>Genomic Encyclopedia of Type Strains, Phase IV (KMG-IV): sequencing the most valuable type-strain genomes for metagenomic binning, comparative biology and taxonomic classification.</title>
        <authorList>
            <person name="Goeker M."/>
        </authorList>
    </citation>
    <scope>NUCLEOTIDE SEQUENCE</scope>
    <source>
        <strain evidence="1">DSM 19659</strain>
    </source>
</reference>
<dbReference type="RefSeq" id="WP_307255398.1">
    <property type="nucleotide sequence ID" value="NZ_JAUSTO010000020.1"/>
</dbReference>
<accession>A0AAE3VBW8</accession>
<dbReference type="InterPro" id="IPR007709">
    <property type="entry name" value="N-FG_amidohydro"/>
</dbReference>
<sequence>MSITVFDPNQIILHIPHNSTYIPEEYRRIFYLDDEPLTGELLRMTDSYTNELFQIPDIPMGNRIIFPYSRLLCDVERFRDDRMEPMAAMGMGVCYRVTSALKPLKSVTDFHTDEMLAWYDRHHDALTDIGASI</sequence>
<dbReference type="AlphaFoldDB" id="A0AAE3VBW8"/>
<proteinExistence type="predicted"/>
<protein>
    <submittedName>
        <fullName evidence="1">N-formylglutamate amidohydrolase</fullName>
    </submittedName>
</protein>
<name>A0AAE3VBW8_9FIRM</name>
<dbReference type="Gene3D" id="3.40.630.40">
    <property type="entry name" value="Zn-dependent exopeptidases"/>
    <property type="match status" value="1"/>
</dbReference>